<dbReference type="SUPFAM" id="SSF47598">
    <property type="entry name" value="Ribbon-helix-helix"/>
    <property type="match status" value="1"/>
</dbReference>
<dbReference type="AlphaFoldDB" id="A0A1H2KZA9"/>
<dbReference type="InterPro" id="IPR013321">
    <property type="entry name" value="Arc_rbn_hlx_hlx"/>
</dbReference>
<dbReference type="EMBL" id="LT629791">
    <property type="protein sequence ID" value="SDU74063.1"/>
    <property type="molecule type" value="Genomic_DNA"/>
</dbReference>
<sequence>MRTTVRLDEDLMRQVKEYAARSDRTITSVLEDALRQLLERERRDVGGPRADVLAVFTGDGLYAGFDLDDRSTWAEQAELEDAAHFEAVDRVDA</sequence>
<reference evidence="3" key="1">
    <citation type="submission" date="2016-10" db="EMBL/GenBank/DDBJ databases">
        <authorList>
            <person name="Varghese N."/>
            <person name="Submissions S."/>
        </authorList>
    </citation>
    <scope>NUCLEOTIDE SEQUENCE [LARGE SCALE GENOMIC DNA]</scope>
    <source>
        <strain evidence="3">DSM 45079</strain>
    </source>
</reference>
<accession>A0A1H2KZA9</accession>
<evidence type="ECO:0000313" key="3">
    <source>
        <dbReference type="Proteomes" id="UP000182977"/>
    </source>
</evidence>
<dbReference type="RefSeq" id="WP_063932585.1">
    <property type="nucleotide sequence ID" value="NZ_LBMC01000018.1"/>
</dbReference>
<dbReference type="InterPro" id="IPR002145">
    <property type="entry name" value="CopG"/>
</dbReference>
<dbReference type="InterPro" id="IPR010985">
    <property type="entry name" value="Ribbon_hlx_hlx"/>
</dbReference>
<keyword evidence="3" id="KW-1185">Reference proteome</keyword>
<name>A0A1H2KZA9_9ACTN</name>
<dbReference type="GO" id="GO:0006355">
    <property type="term" value="P:regulation of DNA-templated transcription"/>
    <property type="evidence" value="ECO:0007669"/>
    <property type="project" value="InterPro"/>
</dbReference>
<dbReference type="STRING" id="419479.SAMN04488563_4667"/>
<protein>
    <submittedName>
        <fullName evidence="2">Ribbon-helix-helix protein, copG family</fullName>
    </submittedName>
</protein>
<dbReference type="OrthoDB" id="9813767at2"/>
<feature type="domain" description="Ribbon-helix-helix protein CopG" evidence="1">
    <location>
        <begin position="1"/>
        <end position="41"/>
    </location>
</feature>
<evidence type="ECO:0000259" key="1">
    <source>
        <dbReference type="Pfam" id="PF01402"/>
    </source>
</evidence>
<dbReference type="Gene3D" id="1.10.1220.10">
    <property type="entry name" value="Met repressor-like"/>
    <property type="match status" value="1"/>
</dbReference>
<dbReference type="Proteomes" id="UP000182977">
    <property type="component" value="Chromosome I"/>
</dbReference>
<organism evidence="2 3">
    <name type="scientific">Jiangella alkaliphila</name>
    <dbReference type="NCBI Taxonomy" id="419479"/>
    <lineage>
        <taxon>Bacteria</taxon>
        <taxon>Bacillati</taxon>
        <taxon>Actinomycetota</taxon>
        <taxon>Actinomycetes</taxon>
        <taxon>Jiangellales</taxon>
        <taxon>Jiangellaceae</taxon>
        <taxon>Jiangella</taxon>
    </lineage>
</organism>
<proteinExistence type="predicted"/>
<gene>
    <name evidence="2" type="ORF">SAMN04488563_4667</name>
</gene>
<evidence type="ECO:0000313" key="2">
    <source>
        <dbReference type="EMBL" id="SDU74063.1"/>
    </source>
</evidence>
<dbReference type="Pfam" id="PF01402">
    <property type="entry name" value="RHH_1"/>
    <property type="match status" value="1"/>
</dbReference>